<gene>
    <name evidence="5" type="ORF">J2I46_05210</name>
</gene>
<dbReference type="EMBL" id="JAFMYW010000001">
    <property type="protein sequence ID" value="MBO0947969.1"/>
    <property type="molecule type" value="Genomic_DNA"/>
</dbReference>
<keyword evidence="6" id="KW-1185">Reference proteome</keyword>
<dbReference type="Pfam" id="PF12833">
    <property type="entry name" value="HTH_18"/>
    <property type="match status" value="1"/>
</dbReference>
<comment type="caution">
    <text evidence="5">The sequence shown here is derived from an EMBL/GenBank/DDBJ whole genome shotgun (WGS) entry which is preliminary data.</text>
</comment>
<evidence type="ECO:0000259" key="4">
    <source>
        <dbReference type="PROSITE" id="PS01124"/>
    </source>
</evidence>
<keyword evidence="1" id="KW-0805">Transcription regulation</keyword>
<dbReference type="Proteomes" id="UP000664628">
    <property type="component" value="Unassembled WGS sequence"/>
</dbReference>
<dbReference type="InterPro" id="IPR018060">
    <property type="entry name" value="HTH_AraC"/>
</dbReference>
<dbReference type="SUPFAM" id="SSF46689">
    <property type="entry name" value="Homeodomain-like"/>
    <property type="match status" value="1"/>
</dbReference>
<dbReference type="PROSITE" id="PS01124">
    <property type="entry name" value="HTH_ARAC_FAMILY_2"/>
    <property type="match status" value="1"/>
</dbReference>
<evidence type="ECO:0000313" key="6">
    <source>
        <dbReference type="Proteomes" id="UP000664628"/>
    </source>
</evidence>
<dbReference type="Gene3D" id="1.10.10.60">
    <property type="entry name" value="Homeodomain-like"/>
    <property type="match status" value="1"/>
</dbReference>
<organism evidence="5 6">
    <name type="scientific">Fibrella forsythiae</name>
    <dbReference type="NCBI Taxonomy" id="2817061"/>
    <lineage>
        <taxon>Bacteria</taxon>
        <taxon>Pseudomonadati</taxon>
        <taxon>Bacteroidota</taxon>
        <taxon>Cytophagia</taxon>
        <taxon>Cytophagales</taxon>
        <taxon>Spirosomataceae</taxon>
        <taxon>Fibrella</taxon>
    </lineage>
</organism>
<dbReference type="InterPro" id="IPR054015">
    <property type="entry name" value="ExsA-like_N"/>
</dbReference>
<keyword evidence="2" id="KW-0238">DNA-binding</keyword>
<keyword evidence="3" id="KW-0804">Transcription</keyword>
<reference evidence="5 6" key="1">
    <citation type="submission" date="2021-03" db="EMBL/GenBank/DDBJ databases">
        <title>Fibrella sp. HMF5405 genome sequencing and assembly.</title>
        <authorList>
            <person name="Kang H."/>
            <person name="Kim H."/>
            <person name="Bae S."/>
            <person name="Joh K."/>
        </authorList>
    </citation>
    <scope>NUCLEOTIDE SEQUENCE [LARGE SCALE GENOMIC DNA]</scope>
    <source>
        <strain evidence="5 6">HMF5405</strain>
    </source>
</reference>
<dbReference type="Pfam" id="PF22200">
    <property type="entry name" value="ExsA_N"/>
    <property type="match status" value="1"/>
</dbReference>
<name>A0ABS3JF94_9BACT</name>
<evidence type="ECO:0000313" key="5">
    <source>
        <dbReference type="EMBL" id="MBO0947969.1"/>
    </source>
</evidence>
<dbReference type="RefSeq" id="WP_207327854.1">
    <property type="nucleotide sequence ID" value="NZ_JAFMYW010000001.1"/>
</dbReference>
<evidence type="ECO:0000256" key="3">
    <source>
        <dbReference type="ARBA" id="ARBA00023163"/>
    </source>
</evidence>
<evidence type="ECO:0000256" key="2">
    <source>
        <dbReference type="ARBA" id="ARBA00023125"/>
    </source>
</evidence>
<accession>A0ABS3JF94</accession>
<dbReference type="InterPro" id="IPR050204">
    <property type="entry name" value="AraC_XylS_family_regulators"/>
</dbReference>
<protein>
    <submittedName>
        <fullName evidence="5">Helix-turn-helix transcriptional regulator</fullName>
    </submittedName>
</protein>
<sequence>MTFSTISSCYISPTISDNQFIPEHFFLYLATGCMSAFDGNTEYSLQAGDYGLAVRNGLAKYSKQPDQGRFEKVVIFFDQAFLKAFQVRYAYASEGRRPAGSLVKLTENRLVHHFVQSLTPYLNGDGIIRPEFSDIKRSELLVILLNEQPALASILFNFGHPEKINLEQFMNLHYTFNVSIERFAYLTGRSLSAFKRDFEQLFHETPSRWLVKKRLQEAYFQLERNGKKPSEIYLDLGFEDLSHFSYAFRKQFGHSPSTVAKRGATTD</sequence>
<dbReference type="SMART" id="SM00342">
    <property type="entry name" value="HTH_ARAC"/>
    <property type="match status" value="1"/>
</dbReference>
<proteinExistence type="predicted"/>
<dbReference type="PANTHER" id="PTHR46796">
    <property type="entry name" value="HTH-TYPE TRANSCRIPTIONAL ACTIVATOR RHAS-RELATED"/>
    <property type="match status" value="1"/>
</dbReference>
<feature type="domain" description="HTH araC/xylS-type" evidence="4">
    <location>
        <begin position="164"/>
        <end position="262"/>
    </location>
</feature>
<dbReference type="InterPro" id="IPR009057">
    <property type="entry name" value="Homeodomain-like_sf"/>
</dbReference>
<evidence type="ECO:0000256" key="1">
    <source>
        <dbReference type="ARBA" id="ARBA00023015"/>
    </source>
</evidence>